<evidence type="ECO:0000313" key="2">
    <source>
        <dbReference type="EMBL" id="CDI74872.1"/>
    </source>
</evidence>
<evidence type="ECO:0000313" key="3">
    <source>
        <dbReference type="Proteomes" id="UP000018201"/>
    </source>
</evidence>
<gene>
    <name evidence="2" type="ORF">EPH_0003710</name>
</gene>
<feature type="compositionally biased region" description="Basic and acidic residues" evidence="1">
    <location>
        <begin position="270"/>
        <end position="281"/>
    </location>
</feature>
<evidence type="ECO:0008006" key="4">
    <source>
        <dbReference type="Google" id="ProtNLM"/>
    </source>
</evidence>
<sequence>MIPAASCCFQEDAACVIIDGEVVRRLASAGANGATEPCAGEPGEVNDLVLFLGRALLLTRRSLYVLLCLPAGAHTIPPPPFTNESQYGGRGPRVGDAATSVSCGMQIWHLIVLLNTRVGSLARRIGLASAPIIVPWNCEASRKQVSGAGLPPACTRWVERARAAVLRHYRLTVGNSAFWHSADEEGLVNAVPLVLDDDSTFSSRAACDLWPRHCHLGPLGGSVQVCPSKQALLFEVEEQDISGIQRSMRRNQGNDSGVAAHGTSQGFDEAVGRRDTAKADGKVEAQEPFQYTLAAGTFDRLHPGHQLLLAAAALSTRQTIGLAVASGPLIKKKTASQEDAAAAGVEPFACRLQAAAAFVQLVAASKGKSVQLTGLREAIEEEETSLSDELQLQTSLLDESNQISCGFMPVVEGSTSTVVDAFGGSLQLQVFRITDAVGPADRLSFDCLVVSAETVKGANMVNTFRVEAGNEPVFVLTVDLVPTDASVVHQPSQALAAYLPSPFLKGVR</sequence>
<dbReference type="VEuPathDB" id="ToxoDB:EPH_0003710"/>
<evidence type="ECO:0000256" key="1">
    <source>
        <dbReference type="SAM" id="MobiDB-lite"/>
    </source>
</evidence>
<reference evidence="2" key="1">
    <citation type="submission" date="2013-10" db="EMBL/GenBank/DDBJ databases">
        <title>Genomic analysis of the causative agents of coccidiosis in chickens.</title>
        <authorList>
            <person name="Reid A.J."/>
            <person name="Blake D."/>
            <person name="Billington K."/>
            <person name="Browne H."/>
            <person name="Dunn M."/>
            <person name="Hung S."/>
            <person name="Kawahara F."/>
            <person name="Miranda-Saavedra D."/>
            <person name="Mourier T."/>
            <person name="Nagra H."/>
            <person name="Otto T.D."/>
            <person name="Rawlings N."/>
            <person name="Sanchez A."/>
            <person name="Sanders M."/>
            <person name="Subramaniam C."/>
            <person name="Tay Y."/>
            <person name="Dear P."/>
            <person name="Doerig C."/>
            <person name="Gruber A."/>
            <person name="Parkinson J."/>
            <person name="Shirley M."/>
            <person name="Wan K.L."/>
            <person name="Berriman M."/>
            <person name="Tomley F."/>
            <person name="Pain A."/>
        </authorList>
    </citation>
    <scope>NUCLEOTIDE SEQUENCE [LARGE SCALE GENOMIC DNA]</scope>
    <source>
        <strain evidence="2">Houghton</strain>
    </source>
</reference>
<feature type="region of interest" description="Disordered" evidence="1">
    <location>
        <begin position="250"/>
        <end position="281"/>
    </location>
</feature>
<organism evidence="2 3">
    <name type="scientific">Eimeria praecox</name>
    <dbReference type="NCBI Taxonomy" id="51316"/>
    <lineage>
        <taxon>Eukaryota</taxon>
        <taxon>Sar</taxon>
        <taxon>Alveolata</taxon>
        <taxon>Apicomplexa</taxon>
        <taxon>Conoidasida</taxon>
        <taxon>Coccidia</taxon>
        <taxon>Eucoccidiorida</taxon>
        <taxon>Eimeriorina</taxon>
        <taxon>Eimeriidae</taxon>
        <taxon>Eimeria</taxon>
    </lineage>
</organism>
<keyword evidence="3" id="KW-1185">Reference proteome</keyword>
<accession>U6G5S6</accession>
<name>U6G5S6_9EIME</name>
<reference evidence="2" key="2">
    <citation type="submission" date="2013-10" db="EMBL/GenBank/DDBJ databases">
        <authorList>
            <person name="Aslett M."/>
        </authorList>
    </citation>
    <scope>NUCLEOTIDE SEQUENCE [LARGE SCALE GENOMIC DNA]</scope>
    <source>
        <strain evidence="2">Houghton</strain>
    </source>
</reference>
<proteinExistence type="predicted"/>
<dbReference type="AlphaFoldDB" id="U6G5S6"/>
<dbReference type="Proteomes" id="UP000018201">
    <property type="component" value="Unassembled WGS sequence"/>
</dbReference>
<dbReference type="EMBL" id="HG690580">
    <property type="protein sequence ID" value="CDI74872.1"/>
    <property type="molecule type" value="Genomic_DNA"/>
</dbReference>
<protein>
    <recommendedName>
        <fullName evidence="4">Cytidyltransferase-like domain-containing protein</fullName>
    </recommendedName>
</protein>
<dbReference type="OrthoDB" id="330671at2759"/>
<dbReference type="Gene3D" id="3.40.50.620">
    <property type="entry name" value="HUPs"/>
    <property type="match status" value="1"/>
</dbReference>
<dbReference type="InterPro" id="IPR014729">
    <property type="entry name" value="Rossmann-like_a/b/a_fold"/>
</dbReference>